<gene>
    <name evidence="2" type="ORF">DPMN_052712</name>
</gene>
<dbReference type="EMBL" id="JAIWYP010000012">
    <property type="protein sequence ID" value="KAH3726840.1"/>
    <property type="molecule type" value="Genomic_DNA"/>
</dbReference>
<sequence length="94" mass="10591">MREDEQAAYFLQQIITQHSSNDSTSSNSSTMKSHKRKACTDSYSPVSKKPKGSRNVKQDSISNAAKMCDSVEEYISGKMKPNRLSLNVRQVYLI</sequence>
<name>A0A9D4CK58_DREPO</name>
<proteinExistence type="predicted"/>
<dbReference type="AlphaFoldDB" id="A0A9D4CK58"/>
<evidence type="ECO:0000313" key="3">
    <source>
        <dbReference type="Proteomes" id="UP000828390"/>
    </source>
</evidence>
<dbReference type="Proteomes" id="UP000828390">
    <property type="component" value="Unassembled WGS sequence"/>
</dbReference>
<evidence type="ECO:0000313" key="2">
    <source>
        <dbReference type="EMBL" id="KAH3726840.1"/>
    </source>
</evidence>
<feature type="compositionally biased region" description="Low complexity" evidence="1">
    <location>
        <begin position="18"/>
        <end position="31"/>
    </location>
</feature>
<accession>A0A9D4CK58</accession>
<protein>
    <submittedName>
        <fullName evidence="2">Uncharacterized protein</fullName>
    </submittedName>
</protein>
<organism evidence="2 3">
    <name type="scientific">Dreissena polymorpha</name>
    <name type="common">Zebra mussel</name>
    <name type="synonym">Mytilus polymorpha</name>
    <dbReference type="NCBI Taxonomy" id="45954"/>
    <lineage>
        <taxon>Eukaryota</taxon>
        <taxon>Metazoa</taxon>
        <taxon>Spiralia</taxon>
        <taxon>Lophotrochozoa</taxon>
        <taxon>Mollusca</taxon>
        <taxon>Bivalvia</taxon>
        <taxon>Autobranchia</taxon>
        <taxon>Heteroconchia</taxon>
        <taxon>Euheterodonta</taxon>
        <taxon>Imparidentia</taxon>
        <taxon>Neoheterodontei</taxon>
        <taxon>Myida</taxon>
        <taxon>Dreissenoidea</taxon>
        <taxon>Dreissenidae</taxon>
        <taxon>Dreissena</taxon>
    </lineage>
</organism>
<keyword evidence="3" id="KW-1185">Reference proteome</keyword>
<comment type="caution">
    <text evidence="2">The sequence shown here is derived from an EMBL/GenBank/DDBJ whole genome shotgun (WGS) entry which is preliminary data.</text>
</comment>
<reference evidence="2" key="1">
    <citation type="journal article" date="2019" name="bioRxiv">
        <title>The Genome of the Zebra Mussel, Dreissena polymorpha: A Resource for Invasive Species Research.</title>
        <authorList>
            <person name="McCartney M.A."/>
            <person name="Auch B."/>
            <person name="Kono T."/>
            <person name="Mallez S."/>
            <person name="Zhang Y."/>
            <person name="Obille A."/>
            <person name="Becker A."/>
            <person name="Abrahante J.E."/>
            <person name="Garbe J."/>
            <person name="Badalamenti J.P."/>
            <person name="Herman A."/>
            <person name="Mangelson H."/>
            <person name="Liachko I."/>
            <person name="Sullivan S."/>
            <person name="Sone E.D."/>
            <person name="Koren S."/>
            <person name="Silverstein K.A.T."/>
            <person name="Beckman K.B."/>
            <person name="Gohl D.M."/>
        </authorList>
    </citation>
    <scope>NUCLEOTIDE SEQUENCE</scope>
    <source>
        <strain evidence="2">Duluth1</strain>
        <tissue evidence="2">Whole animal</tissue>
    </source>
</reference>
<feature type="region of interest" description="Disordered" evidence="1">
    <location>
        <begin position="14"/>
        <end position="61"/>
    </location>
</feature>
<evidence type="ECO:0000256" key="1">
    <source>
        <dbReference type="SAM" id="MobiDB-lite"/>
    </source>
</evidence>
<reference evidence="2" key="2">
    <citation type="submission" date="2020-11" db="EMBL/GenBank/DDBJ databases">
        <authorList>
            <person name="McCartney M.A."/>
            <person name="Auch B."/>
            <person name="Kono T."/>
            <person name="Mallez S."/>
            <person name="Becker A."/>
            <person name="Gohl D.M."/>
            <person name="Silverstein K.A.T."/>
            <person name="Koren S."/>
            <person name="Bechman K.B."/>
            <person name="Herman A."/>
            <person name="Abrahante J.E."/>
            <person name="Garbe J."/>
        </authorList>
    </citation>
    <scope>NUCLEOTIDE SEQUENCE</scope>
    <source>
        <strain evidence="2">Duluth1</strain>
        <tissue evidence="2">Whole animal</tissue>
    </source>
</reference>